<dbReference type="InterPro" id="IPR006710">
    <property type="entry name" value="Glyco_hydro_43"/>
</dbReference>
<dbReference type="Gene3D" id="2.60.120.260">
    <property type="entry name" value="Galactose-binding domain-like"/>
    <property type="match status" value="2"/>
</dbReference>
<dbReference type="SUPFAM" id="SSF49373">
    <property type="entry name" value="Invasin/intimin cell-adhesion fragments"/>
    <property type="match status" value="1"/>
</dbReference>
<name>A0A2M9HB10_9BIFI</name>
<feature type="domain" description="CBM6" evidence="9">
    <location>
        <begin position="572"/>
        <end position="707"/>
    </location>
</feature>
<dbReference type="InterPro" id="IPR023296">
    <property type="entry name" value="Glyco_hydro_beta-prop_sf"/>
</dbReference>
<evidence type="ECO:0000256" key="1">
    <source>
        <dbReference type="ARBA" id="ARBA00009865"/>
    </source>
</evidence>
<dbReference type="InterPro" id="IPR008964">
    <property type="entry name" value="Invasin/intimin_cell_adhesion"/>
</dbReference>
<dbReference type="GO" id="GO:0030246">
    <property type="term" value="F:carbohydrate binding"/>
    <property type="evidence" value="ECO:0007669"/>
    <property type="project" value="InterPro"/>
</dbReference>
<evidence type="ECO:0000259" key="9">
    <source>
        <dbReference type="PROSITE" id="PS51175"/>
    </source>
</evidence>
<dbReference type="Proteomes" id="UP000229095">
    <property type="component" value="Unassembled WGS sequence"/>
</dbReference>
<evidence type="ECO:0000256" key="8">
    <source>
        <dbReference type="SAM" id="Phobius"/>
    </source>
</evidence>
<dbReference type="Pfam" id="PF04616">
    <property type="entry name" value="Glyco_hydro_43"/>
    <property type="match status" value="1"/>
</dbReference>
<dbReference type="OrthoDB" id="9758923at2"/>
<sequence length="895" mass="93424">MEHIGSRGIHRISARTVVSAFSAVICLVAVMMPMGAETASAADGGAVNLIVNGDFENDTASWKSGTVWDASKSTITAVSDDVHGGSKALKVTDRKSTDAGAIQSLNGKVTKGESYTGSMWIKSTEDATFNFTICSGNGSGCGQIASAAVKAGAWTEIKGTAALGGNGDYSNPSLVIETVYGTGKTGDFIVDDVTLTGKTSEPVVRPAGTAKAAKQVGNSNPIIDYWYGADPWAMEYNGRVYVYTTGDATKINEDGSLTYDYEYDADGNIKDNSFADVKTINVLSTDDMVNWRNEGYIRVAGDQGIAKWAGNSWAPAVTHKTIDGKEKFFLYFANGASGIGVLTADSPVGPWKDERGSLLIKWGTQASSGVTWLFDPAVFTDSDGTGYLYYGGGVPDGQKEHPNTARVIQLGDDMISTVGDAKTIDAPAMFEDSGIAKIGDTYYYSYCTNFSHENVIDGNKIGYGNIAYMTSKSPMGPFTYQGEIMDNPSKFFSVGGNNHHAMVQLGNSWYMVYHAQTVAKELTDGGNLDKARGYRNTHVDPITINKDGSIAPITMTYKGLDQVKNLDAYPEGGISASTIAWDSGIQDAYDTKSGVRVIDLTSDNADGQKLGNINDGEWTSLANVDFGKAGAKSITVNAAAKVGGNIEVRLDSNDTEPVATVKIPAGDGSAYADYTAALSGVTGVHNVFFTFKATQADKSNPELFDIKTYTFAKADPEPTVVPVSGVSVSLERDAVKVGESVLAKASVSPENVSDKSVSWSSSDEKVAKVDASGRVTAVGAGAATITATAKDGSGVSGFAKLTVSADSSEKPGSGEGSSDKPSQNPSDGTGNNAGGGNSGKTPSATISGVDNTSRRQVSNGSLARTGTSVAGIFGIAVVLVAVGVVLAICRKRCLS</sequence>
<evidence type="ECO:0000256" key="4">
    <source>
        <dbReference type="ARBA" id="ARBA00022801"/>
    </source>
</evidence>
<feature type="compositionally biased region" description="Polar residues" evidence="7">
    <location>
        <begin position="840"/>
        <end position="859"/>
    </location>
</feature>
<dbReference type="AlphaFoldDB" id="A0A2M9HB10"/>
<feature type="region of interest" description="Disordered" evidence="7">
    <location>
        <begin position="804"/>
        <end position="859"/>
    </location>
</feature>
<evidence type="ECO:0000256" key="2">
    <source>
        <dbReference type="ARBA" id="ARBA00022651"/>
    </source>
</evidence>
<dbReference type="InterPro" id="IPR008979">
    <property type="entry name" value="Galactose-bd-like_sf"/>
</dbReference>
<dbReference type="EMBL" id="PEBI01000001">
    <property type="protein sequence ID" value="PJM74003.1"/>
    <property type="molecule type" value="Genomic_DNA"/>
</dbReference>
<keyword evidence="8" id="KW-0472">Membrane</keyword>
<dbReference type="Pfam" id="PF02368">
    <property type="entry name" value="Big_2"/>
    <property type="match status" value="1"/>
</dbReference>
<evidence type="ECO:0000256" key="5">
    <source>
        <dbReference type="ARBA" id="ARBA00023277"/>
    </source>
</evidence>
<accession>A0A2M9HB10</accession>
<evidence type="ECO:0000256" key="7">
    <source>
        <dbReference type="SAM" id="MobiDB-lite"/>
    </source>
</evidence>
<evidence type="ECO:0000313" key="11">
    <source>
        <dbReference type="Proteomes" id="UP000229095"/>
    </source>
</evidence>
<evidence type="ECO:0000313" key="10">
    <source>
        <dbReference type="EMBL" id="PJM74003.1"/>
    </source>
</evidence>
<keyword evidence="3" id="KW-0732">Signal</keyword>
<dbReference type="Pfam" id="PF03422">
    <property type="entry name" value="CBM_6"/>
    <property type="match status" value="1"/>
</dbReference>
<keyword evidence="2" id="KW-0624">Polysaccharide degradation</keyword>
<keyword evidence="8" id="KW-1133">Transmembrane helix</keyword>
<dbReference type="Pfam" id="PF02018">
    <property type="entry name" value="CBM_4_9"/>
    <property type="match status" value="1"/>
</dbReference>
<dbReference type="GO" id="GO:0045493">
    <property type="term" value="P:xylan catabolic process"/>
    <property type="evidence" value="ECO:0007669"/>
    <property type="project" value="UniProtKB-KW"/>
</dbReference>
<dbReference type="SUPFAM" id="SSF75005">
    <property type="entry name" value="Arabinanase/levansucrase/invertase"/>
    <property type="match status" value="1"/>
</dbReference>
<dbReference type="InterPro" id="IPR003343">
    <property type="entry name" value="Big_2"/>
</dbReference>
<reference evidence="10 11" key="1">
    <citation type="submission" date="2017-10" db="EMBL/GenBank/DDBJ databases">
        <title>Draft genome sequences of strains TRE 1, TRE 9, TRE H and TRI 7, isolated from tamarins, belonging to four potential novel Bifidobacterium species.</title>
        <authorList>
            <person name="Mattarelli P."/>
            <person name="Modesto M."/>
            <person name="Puglisi E."/>
            <person name="Morelli L."/>
            <person name="Spezio C."/>
            <person name="Bonetti A."/>
            <person name="Sandri C."/>
        </authorList>
    </citation>
    <scope>NUCLEOTIDE SEQUENCE [LARGE SCALE GENOMIC DNA]</scope>
    <source>
        <strain evidence="11">TRE1</strain>
    </source>
</reference>
<keyword evidence="6" id="KW-0326">Glycosidase</keyword>
<protein>
    <submittedName>
        <fullName evidence="10">Glycosyl hydrolase family 43</fullName>
    </submittedName>
</protein>
<dbReference type="InterPro" id="IPR003305">
    <property type="entry name" value="CenC_carb-bd"/>
</dbReference>
<keyword evidence="11" id="KW-1185">Reference proteome</keyword>
<evidence type="ECO:0000256" key="6">
    <source>
        <dbReference type="ARBA" id="ARBA00023295"/>
    </source>
</evidence>
<dbReference type="InterPro" id="IPR005084">
    <property type="entry name" value="CBM6"/>
</dbReference>
<comment type="similarity">
    <text evidence="1">Belongs to the glycosyl hydrolase 43 family.</text>
</comment>
<organism evidence="10 11">
    <name type="scientific">Bifidobacterium primatium</name>
    <dbReference type="NCBI Taxonomy" id="2045438"/>
    <lineage>
        <taxon>Bacteria</taxon>
        <taxon>Bacillati</taxon>
        <taxon>Actinomycetota</taxon>
        <taxon>Actinomycetes</taxon>
        <taxon>Bifidobacteriales</taxon>
        <taxon>Bifidobacteriaceae</taxon>
        <taxon>Bifidobacterium</taxon>
    </lineage>
</organism>
<dbReference type="SUPFAM" id="SSF49785">
    <property type="entry name" value="Galactose-binding domain-like"/>
    <property type="match status" value="2"/>
</dbReference>
<dbReference type="SMART" id="SM00606">
    <property type="entry name" value="CBD_IV"/>
    <property type="match status" value="1"/>
</dbReference>
<dbReference type="CDD" id="cd04084">
    <property type="entry name" value="CBM6_xylanase-like"/>
    <property type="match status" value="1"/>
</dbReference>
<keyword evidence="4 10" id="KW-0378">Hydrolase</keyword>
<dbReference type="PANTHER" id="PTHR43772:SF2">
    <property type="entry name" value="PUTATIVE (AFU_ORTHOLOGUE AFUA_2G04480)-RELATED"/>
    <property type="match status" value="1"/>
</dbReference>
<dbReference type="PROSITE" id="PS51175">
    <property type="entry name" value="CBM6"/>
    <property type="match status" value="1"/>
</dbReference>
<dbReference type="PANTHER" id="PTHR43772">
    <property type="entry name" value="ENDO-1,4-BETA-XYLANASE"/>
    <property type="match status" value="1"/>
</dbReference>
<dbReference type="GO" id="GO:0004553">
    <property type="term" value="F:hydrolase activity, hydrolyzing O-glycosyl compounds"/>
    <property type="evidence" value="ECO:0007669"/>
    <property type="project" value="InterPro"/>
</dbReference>
<dbReference type="Gene3D" id="2.60.40.1080">
    <property type="match status" value="1"/>
</dbReference>
<dbReference type="Gene3D" id="2.115.10.20">
    <property type="entry name" value="Glycosyl hydrolase domain, family 43"/>
    <property type="match status" value="1"/>
</dbReference>
<comment type="caution">
    <text evidence="10">The sequence shown here is derived from an EMBL/GenBank/DDBJ whole genome shotgun (WGS) entry which is preliminary data.</text>
</comment>
<dbReference type="CDD" id="cd09003">
    <property type="entry name" value="GH43_XynD-like"/>
    <property type="match status" value="1"/>
</dbReference>
<feature type="transmembrane region" description="Helical" evidence="8">
    <location>
        <begin position="869"/>
        <end position="889"/>
    </location>
</feature>
<dbReference type="InterPro" id="IPR052176">
    <property type="entry name" value="Glycosyl_Hydrlase_43_Enz"/>
</dbReference>
<proteinExistence type="inferred from homology"/>
<keyword evidence="2" id="KW-0858">Xylan degradation</keyword>
<keyword evidence="8" id="KW-0812">Transmembrane</keyword>
<dbReference type="SMART" id="SM00635">
    <property type="entry name" value="BID_2"/>
    <property type="match status" value="1"/>
</dbReference>
<evidence type="ECO:0000256" key="3">
    <source>
        <dbReference type="ARBA" id="ARBA00022729"/>
    </source>
</evidence>
<dbReference type="InterPro" id="IPR006584">
    <property type="entry name" value="Cellulose-bd_IV"/>
</dbReference>
<keyword evidence="5" id="KW-0119">Carbohydrate metabolism</keyword>
<gene>
    <name evidence="10" type="ORF">CS006_02315</name>
</gene>